<dbReference type="SMART" id="SM00357">
    <property type="entry name" value="CSP"/>
    <property type="match status" value="2"/>
</dbReference>
<dbReference type="Pfam" id="PF00313">
    <property type="entry name" value="CSD"/>
    <property type="match status" value="2"/>
</dbReference>
<dbReference type="Gene3D" id="2.40.50.140">
    <property type="entry name" value="Nucleic acid-binding proteins"/>
    <property type="match status" value="2"/>
</dbReference>
<dbReference type="PANTHER" id="PTHR46565:SF20">
    <property type="entry name" value="COLD SHOCK DOMAIN-CONTAINING PROTEIN 4"/>
    <property type="match status" value="1"/>
</dbReference>
<organism evidence="2 3">
    <name type="scientific">Sinisalibacter lacisalsi</name>
    <dbReference type="NCBI Taxonomy" id="1526570"/>
    <lineage>
        <taxon>Bacteria</taxon>
        <taxon>Pseudomonadati</taxon>
        <taxon>Pseudomonadota</taxon>
        <taxon>Alphaproteobacteria</taxon>
        <taxon>Rhodobacterales</taxon>
        <taxon>Roseobacteraceae</taxon>
        <taxon>Sinisalibacter</taxon>
    </lineage>
</organism>
<dbReference type="PROSITE" id="PS51857">
    <property type="entry name" value="CSD_2"/>
    <property type="match status" value="2"/>
</dbReference>
<evidence type="ECO:0000259" key="1">
    <source>
        <dbReference type="PROSITE" id="PS51857"/>
    </source>
</evidence>
<gene>
    <name evidence="2" type="ORF">GCM10011358_15870</name>
</gene>
<feature type="domain" description="CSD" evidence="1">
    <location>
        <begin position="104"/>
        <end position="169"/>
    </location>
</feature>
<dbReference type="RefSeq" id="WP_188527094.1">
    <property type="nucleotide sequence ID" value="NZ_BMGI01000002.1"/>
</dbReference>
<dbReference type="PRINTS" id="PR00050">
    <property type="entry name" value="COLDSHOCK"/>
</dbReference>
<dbReference type="CDD" id="cd04458">
    <property type="entry name" value="CSP_CDS"/>
    <property type="match status" value="2"/>
</dbReference>
<accession>A0ABQ1QN73</accession>
<protein>
    <submittedName>
        <fullName evidence="2">Cold-shock protein</fullName>
    </submittedName>
</protein>
<sequence>MTDEHDSEARVALRGQVKWFDAAKGFGFVVAEQGGPDILLHANVLRNFGQSSVADGARIELVAQTTKRGMQAVEVISIEPPEGGVAPAEGLEEEVVDLDSAGPLEPARVKWFDKGKGFGFANVFGKPEDVFIHIEVLRRSGFADLQPGEAVALRVIEGERGRMAVVVAAWDAALAADGEG</sequence>
<dbReference type="PANTHER" id="PTHR46565">
    <property type="entry name" value="COLD SHOCK DOMAIN PROTEIN 2"/>
    <property type="match status" value="1"/>
</dbReference>
<feature type="domain" description="CSD" evidence="1">
    <location>
        <begin position="12"/>
        <end position="77"/>
    </location>
</feature>
<evidence type="ECO:0000313" key="3">
    <source>
        <dbReference type="Proteomes" id="UP000617355"/>
    </source>
</evidence>
<evidence type="ECO:0000313" key="2">
    <source>
        <dbReference type="EMBL" id="GGD32572.1"/>
    </source>
</evidence>
<dbReference type="EMBL" id="BMGI01000002">
    <property type="protein sequence ID" value="GGD32572.1"/>
    <property type="molecule type" value="Genomic_DNA"/>
</dbReference>
<dbReference type="SUPFAM" id="SSF50249">
    <property type="entry name" value="Nucleic acid-binding proteins"/>
    <property type="match status" value="2"/>
</dbReference>
<dbReference type="InterPro" id="IPR011129">
    <property type="entry name" value="CSD"/>
</dbReference>
<dbReference type="InterPro" id="IPR012340">
    <property type="entry name" value="NA-bd_OB-fold"/>
</dbReference>
<dbReference type="InterPro" id="IPR002059">
    <property type="entry name" value="CSP_DNA-bd"/>
</dbReference>
<name>A0ABQ1QN73_9RHOB</name>
<comment type="caution">
    <text evidence="2">The sequence shown here is derived from an EMBL/GenBank/DDBJ whole genome shotgun (WGS) entry which is preliminary data.</text>
</comment>
<keyword evidence="3" id="KW-1185">Reference proteome</keyword>
<dbReference type="Proteomes" id="UP000617355">
    <property type="component" value="Unassembled WGS sequence"/>
</dbReference>
<proteinExistence type="predicted"/>
<reference evidence="3" key="1">
    <citation type="journal article" date="2019" name="Int. J. Syst. Evol. Microbiol.">
        <title>The Global Catalogue of Microorganisms (GCM) 10K type strain sequencing project: providing services to taxonomists for standard genome sequencing and annotation.</title>
        <authorList>
            <consortium name="The Broad Institute Genomics Platform"/>
            <consortium name="The Broad Institute Genome Sequencing Center for Infectious Disease"/>
            <person name="Wu L."/>
            <person name="Ma J."/>
        </authorList>
    </citation>
    <scope>NUCLEOTIDE SEQUENCE [LARGE SCALE GENOMIC DNA]</scope>
    <source>
        <strain evidence="3">CGMCC 1.12922</strain>
    </source>
</reference>